<feature type="transmembrane region" description="Helical" evidence="1">
    <location>
        <begin position="65"/>
        <end position="93"/>
    </location>
</feature>
<protein>
    <submittedName>
        <fullName evidence="2">Uncharacterized protein</fullName>
    </submittedName>
</protein>
<keyword evidence="1" id="KW-0472">Membrane</keyword>
<gene>
    <name evidence="2" type="ORF">SAMN04487895_107255</name>
</gene>
<keyword evidence="1" id="KW-1133">Transmembrane helix</keyword>
<proteinExistence type="predicted"/>
<feature type="transmembrane region" description="Helical" evidence="1">
    <location>
        <begin position="21"/>
        <end position="53"/>
    </location>
</feature>
<sequence>MKEMSPWGKLFKWGTFAYEAFLALPFIGGAFVVANAWLPLGVAFLLHAVAIAVLYNERGPVAGNIIGVVTSIIAFIPIVGWIMHAITALVLLIEGISSARRTPRY</sequence>
<evidence type="ECO:0000313" key="3">
    <source>
        <dbReference type="Proteomes" id="UP000198809"/>
    </source>
</evidence>
<organism evidence="2 3">
    <name type="scientific">Paenibacillus sophorae</name>
    <dbReference type="NCBI Taxonomy" id="1333845"/>
    <lineage>
        <taxon>Bacteria</taxon>
        <taxon>Bacillati</taxon>
        <taxon>Bacillota</taxon>
        <taxon>Bacilli</taxon>
        <taxon>Bacillales</taxon>
        <taxon>Paenibacillaceae</taxon>
        <taxon>Paenibacillus</taxon>
    </lineage>
</organism>
<keyword evidence="1" id="KW-0812">Transmembrane</keyword>
<name>A0A1H8PL91_9BACL</name>
<dbReference type="Proteomes" id="UP000198809">
    <property type="component" value="Unassembled WGS sequence"/>
</dbReference>
<accession>A0A1H8PL91</accession>
<dbReference type="STRING" id="1333845.SAMN04487895_107255"/>
<dbReference type="EMBL" id="FODH01000007">
    <property type="protein sequence ID" value="SEO42769.1"/>
    <property type="molecule type" value="Genomic_DNA"/>
</dbReference>
<evidence type="ECO:0000256" key="1">
    <source>
        <dbReference type="SAM" id="Phobius"/>
    </source>
</evidence>
<reference evidence="2 3" key="1">
    <citation type="submission" date="2016-10" db="EMBL/GenBank/DDBJ databases">
        <authorList>
            <person name="de Groot N.N."/>
        </authorList>
    </citation>
    <scope>NUCLEOTIDE SEQUENCE [LARGE SCALE GENOMIC DNA]</scope>
    <source>
        <strain evidence="2 3">CGMCC 1.10238</strain>
    </source>
</reference>
<evidence type="ECO:0000313" key="2">
    <source>
        <dbReference type="EMBL" id="SEO42769.1"/>
    </source>
</evidence>
<dbReference type="AlphaFoldDB" id="A0A1H8PL91"/>